<protein>
    <submittedName>
        <fullName evidence="1">Uncharacterized protein</fullName>
    </submittedName>
</protein>
<gene>
    <name evidence="1" type="ORF">G6R27_05400</name>
</gene>
<name>A0ABS5QSV4_9LACO</name>
<comment type="caution">
    <text evidence="1">The sequence shown here is derived from an EMBL/GenBank/DDBJ whole genome shotgun (WGS) entry which is preliminary data.</text>
</comment>
<proteinExistence type="predicted"/>
<keyword evidence="2" id="KW-1185">Reference proteome</keyword>
<evidence type="ECO:0000313" key="1">
    <source>
        <dbReference type="EMBL" id="MBS9335461.1"/>
    </source>
</evidence>
<accession>A0ABS5QSV4</accession>
<evidence type="ECO:0000313" key="2">
    <source>
        <dbReference type="Proteomes" id="UP001519418"/>
    </source>
</evidence>
<dbReference type="Proteomes" id="UP001519418">
    <property type="component" value="Unassembled WGS sequence"/>
</dbReference>
<sequence>MKIERLKLIRRDYWVSLQAIEWEDERGFLAKEPEAPVLDYRVLCFSYDDYLVIDWGKAYPGPNPLNLTMRQMTNESIWNLEQTHGIIRFETAGKRDRAIYKVTINTVRS</sequence>
<organism evidence="1 2">
    <name type="scientific">Fructobacillus papyriferae</name>
    <dbReference type="NCBI Taxonomy" id="2713171"/>
    <lineage>
        <taxon>Bacteria</taxon>
        <taxon>Bacillati</taxon>
        <taxon>Bacillota</taxon>
        <taxon>Bacilli</taxon>
        <taxon>Lactobacillales</taxon>
        <taxon>Lactobacillaceae</taxon>
        <taxon>Fructobacillus</taxon>
    </lineage>
</organism>
<dbReference type="EMBL" id="JAAMFI010000003">
    <property type="protein sequence ID" value="MBS9335461.1"/>
    <property type="molecule type" value="Genomic_DNA"/>
</dbReference>
<dbReference type="RefSeq" id="WP_213820055.1">
    <property type="nucleotide sequence ID" value="NZ_JAAMFI010000003.1"/>
</dbReference>
<reference evidence="1 2" key="1">
    <citation type="submission" date="2020-02" db="EMBL/GenBank/DDBJ databases">
        <title>Fructobacillus sp. isolated from paper mulberry of Taiwan.</title>
        <authorList>
            <person name="Lin S.-T."/>
        </authorList>
    </citation>
    <scope>NUCLEOTIDE SEQUENCE [LARGE SCALE GENOMIC DNA]</scope>
    <source>
        <strain evidence="1 2">M1-10</strain>
    </source>
</reference>